<sequence>MAINKIASLVDRIISVNDINKPSLTYCIKETELEETCQLTIQILLKEKSMLEIEAPVKICGDIHGQFPDLLRIFNRCGFPPNCTYLFLGDYVDRGRQQLEVISLLACYKILYPECFFFLRGNHECASINKVYGFYDECKRRYSLRLYNVFQDLLWADPDESVKGWARNTRGVSYTFGSDVVRQFCEKMDIDLIVSSNILRRVR</sequence>
<dbReference type="SUPFAM" id="SSF56300">
    <property type="entry name" value="Metallo-dependent phosphatases"/>
    <property type="match status" value="1"/>
</dbReference>
<dbReference type="PANTHER" id="PTHR11668:SF498">
    <property type="entry name" value="SERINE_THREONINE-PROTEIN PHOSPHATASE"/>
    <property type="match status" value="1"/>
</dbReference>
<evidence type="ECO:0000313" key="3">
    <source>
        <dbReference type="Proteomes" id="UP000095283"/>
    </source>
</evidence>
<dbReference type="GO" id="GO:0005737">
    <property type="term" value="C:cytoplasm"/>
    <property type="evidence" value="ECO:0007669"/>
    <property type="project" value="TreeGrafter"/>
</dbReference>
<dbReference type="InterPro" id="IPR006186">
    <property type="entry name" value="Ser/Thr-sp_prot-phosphatase"/>
</dbReference>
<comment type="similarity">
    <text evidence="1">Belongs to the PPP phosphatase family.</text>
</comment>
<dbReference type="InterPro" id="IPR050341">
    <property type="entry name" value="PP1_catalytic_subunit"/>
</dbReference>
<evidence type="ECO:0000256" key="1">
    <source>
        <dbReference type="RuleBase" id="RU004273"/>
    </source>
</evidence>
<name>A0A1I7X0I5_HETBA</name>
<dbReference type="Pfam" id="PF00149">
    <property type="entry name" value="Metallophos"/>
    <property type="match status" value="1"/>
</dbReference>
<evidence type="ECO:0000259" key="2">
    <source>
        <dbReference type="PROSITE" id="PS00125"/>
    </source>
</evidence>
<proteinExistence type="inferred from homology"/>
<dbReference type="PROSITE" id="PS00125">
    <property type="entry name" value="SER_THR_PHOSPHATASE"/>
    <property type="match status" value="1"/>
</dbReference>
<dbReference type="EC" id="3.1.3.16" evidence="1"/>
<keyword evidence="3" id="KW-1185">Reference proteome</keyword>
<dbReference type="Gene3D" id="3.60.21.10">
    <property type="match status" value="2"/>
</dbReference>
<dbReference type="InterPro" id="IPR004843">
    <property type="entry name" value="Calcineurin-like_PHP"/>
</dbReference>
<dbReference type="GO" id="GO:0046872">
    <property type="term" value="F:metal ion binding"/>
    <property type="evidence" value="ECO:0007669"/>
    <property type="project" value="UniProtKB-KW"/>
</dbReference>
<keyword evidence="1" id="KW-0378">Hydrolase</keyword>
<accession>A0A1I7X0I5</accession>
<dbReference type="PRINTS" id="PR00114">
    <property type="entry name" value="STPHPHTASE"/>
</dbReference>
<dbReference type="SMART" id="SM00156">
    <property type="entry name" value="PP2Ac"/>
    <property type="match status" value="1"/>
</dbReference>
<dbReference type="Proteomes" id="UP000095283">
    <property type="component" value="Unplaced"/>
</dbReference>
<reference evidence="4" key="1">
    <citation type="submission" date="2016-11" db="UniProtKB">
        <authorList>
            <consortium name="WormBaseParasite"/>
        </authorList>
    </citation>
    <scope>IDENTIFICATION</scope>
</reference>
<organism evidence="3 4">
    <name type="scientific">Heterorhabditis bacteriophora</name>
    <name type="common">Entomopathogenic nematode worm</name>
    <dbReference type="NCBI Taxonomy" id="37862"/>
    <lineage>
        <taxon>Eukaryota</taxon>
        <taxon>Metazoa</taxon>
        <taxon>Ecdysozoa</taxon>
        <taxon>Nematoda</taxon>
        <taxon>Chromadorea</taxon>
        <taxon>Rhabditida</taxon>
        <taxon>Rhabditina</taxon>
        <taxon>Rhabditomorpha</taxon>
        <taxon>Strongyloidea</taxon>
        <taxon>Heterorhabditidae</taxon>
        <taxon>Heterorhabditis</taxon>
    </lineage>
</organism>
<dbReference type="GO" id="GO:0004722">
    <property type="term" value="F:protein serine/threonine phosphatase activity"/>
    <property type="evidence" value="ECO:0007669"/>
    <property type="project" value="UniProtKB-EC"/>
</dbReference>
<dbReference type="InterPro" id="IPR029052">
    <property type="entry name" value="Metallo-depent_PP-like"/>
</dbReference>
<dbReference type="AlphaFoldDB" id="A0A1I7X0I5"/>
<dbReference type="PANTHER" id="PTHR11668">
    <property type="entry name" value="SERINE/THREONINE PROTEIN PHOSPHATASE"/>
    <property type="match status" value="1"/>
</dbReference>
<comment type="catalytic activity">
    <reaction evidence="1">
        <text>O-phospho-L-threonyl-[protein] + H2O = L-threonyl-[protein] + phosphate</text>
        <dbReference type="Rhea" id="RHEA:47004"/>
        <dbReference type="Rhea" id="RHEA-COMP:11060"/>
        <dbReference type="Rhea" id="RHEA-COMP:11605"/>
        <dbReference type="ChEBI" id="CHEBI:15377"/>
        <dbReference type="ChEBI" id="CHEBI:30013"/>
        <dbReference type="ChEBI" id="CHEBI:43474"/>
        <dbReference type="ChEBI" id="CHEBI:61977"/>
        <dbReference type="EC" id="3.1.3.16"/>
    </reaction>
</comment>
<feature type="domain" description="Serine/threonine specific protein phosphatases" evidence="2">
    <location>
        <begin position="119"/>
        <end position="124"/>
    </location>
</feature>
<dbReference type="GO" id="GO:0005634">
    <property type="term" value="C:nucleus"/>
    <property type="evidence" value="ECO:0007669"/>
    <property type="project" value="TreeGrafter"/>
</dbReference>
<protein>
    <recommendedName>
        <fullName evidence="1">Serine/threonine-protein phosphatase</fullName>
        <ecNumber evidence="1">3.1.3.16</ecNumber>
    </recommendedName>
</protein>
<dbReference type="WBParaSite" id="Hba_11061">
    <property type="protein sequence ID" value="Hba_11061"/>
    <property type="gene ID" value="Hba_11061"/>
</dbReference>
<evidence type="ECO:0000313" key="4">
    <source>
        <dbReference type="WBParaSite" id="Hba_11061"/>
    </source>
</evidence>